<name>J0X1D7_9BIFI</name>
<dbReference type="Gene3D" id="3.40.50.150">
    <property type="entry name" value="Vaccinia Virus protein VP39"/>
    <property type="match status" value="1"/>
</dbReference>
<dbReference type="NCBIfam" id="TIGR00091">
    <property type="entry name" value="tRNA (guanosine(46)-N7)-methyltransferase TrmB"/>
    <property type="match status" value="1"/>
</dbReference>
<proteinExistence type="inferred from homology"/>
<dbReference type="RefSeq" id="WP_007147486.1">
    <property type="nucleotide sequence ID" value="NZ_AKCI01000001.1"/>
</dbReference>
<evidence type="ECO:0000256" key="2">
    <source>
        <dbReference type="ARBA" id="ARBA00003015"/>
    </source>
</evidence>
<feature type="region of interest" description="Disordered" evidence="8">
    <location>
        <begin position="1"/>
        <end position="21"/>
    </location>
</feature>
<reference evidence="9 10" key="1">
    <citation type="submission" date="2012-01" db="EMBL/GenBank/DDBJ databases">
        <title>The Genome Sequence of Scardovia wiggsiae F0424.</title>
        <authorList>
            <consortium name="The Broad Institute Genome Sequencing Platform"/>
            <person name="Earl A."/>
            <person name="Ward D."/>
            <person name="Feldgarden M."/>
            <person name="Gevers D."/>
            <person name="Izard J."/>
            <person name="Ganesan A."/>
            <person name="Baranova O.V."/>
            <person name="Blanton J.M."/>
            <person name="Tanner A.C."/>
            <person name="Mathney J."/>
            <person name="Dewhirst F.E."/>
            <person name="Young S.K."/>
            <person name="Zeng Q."/>
            <person name="Gargeya S."/>
            <person name="Fitzgerald M."/>
            <person name="Haas B."/>
            <person name="Abouelleil A."/>
            <person name="Alvarado L."/>
            <person name="Arachchi H.M."/>
            <person name="Berlin A."/>
            <person name="Chapman S.B."/>
            <person name="Gearin G."/>
            <person name="Goldberg J."/>
            <person name="Griggs A."/>
            <person name="Gujja S."/>
            <person name="Hansen M."/>
            <person name="Heiman D."/>
            <person name="Howarth C."/>
            <person name="Larimer J."/>
            <person name="Lui A."/>
            <person name="MacDonald P.J.P."/>
            <person name="McCowen C."/>
            <person name="Montmayeur A."/>
            <person name="Murphy C."/>
            <person name="Neiman D."/>
            <person name="Pearson M."/>
            <person name="Priest M."/>
            <person name="Roberts A."/>
            <person name="Saif S."/>
            <person name="Shea T."/>
            <person name="Sisk P."/>
            <person name="Stolte C."/>
            <person name="Sykes S."/>
            <person name="Wortman J."/>
            <person name="Nusbaum C."/>
            <person name="Birren B."/>
        </authorList>
    </citation>
    <scope>NUCLEOTIDE SEQUENCE [LARGE SCALE GENOMIC DNA]</scope>
    <source>
        <strain evidence="9 10">F0424</strain>
    </source>
</reference>
<dbReference type="AlphaFoldDB" id="J0X1D7"/>
<evidence type="ECO:0000256" key="7">
    <source>
        <dbReference type="HAMAP-Rule" id="MF_01057"/>
    </source>
</evidence>
<feature type="binding site" evidence="7">
    <location>
        <begin position="260"/>
        <end position="263"/>
    </location>
    <ligand>
        <name>substrate</name>
    </ligand>
</feature>
<dbReference type="GO" id="GO:0043527">
    <property type="term" value="C:tRNA methyltransferase complex"/>
    <property type="evidence" value="ECO:0007669"/>
    <property type="project" value="TreeGrafter"/>
</dbReference>
<evidence type="ECO:0000256" key="3">
    <source>
        <dbReference type="ARBA" id="ARBA00022603"/>
    </source>
</evidence>
<comment type="function">
    <text evidence="2 7">Catalyzes the formation of N(7)-methylguanine at position 46 (m7G46) in tRNA.</text>
</comment>
<comment type="caution">
    <text evidence="9">The sequence shown here is derived from an EMBL/GenBank/DDBJ whole genome shotgun (WGS) entry which is preliminary data.</text>
</comment>
<dbReference type="EMBL" id="AGZS01000001">
    <property type="protein sequence ID" value="EJD65654.1"/>
    <property type="molecule type" value="Genomic_DNA"/>
</dbReference>
<dbReference type="Proteomes" id="UP000006415">
    <property type="component" value="Unassembled WGS sequence"/>
</dbReference>
<keyword evidence="4 7" id="KW-0808">Transferase</keyword>
<evidence type="ECO:0000313" key="9">
    <source>
        <dbReference type="EMBL" id="EJD65654.1"/>
    </source>
</evidence>
<feature type="binding site" evidence="7">
    <location>
        <position position="89"/>
    </location>
    <ligand>
        <name>S-adenosyl-L-methionine</name>
        <dbReference type="ChEBI" id="CHEBI:59789"/>
    </ligand>
</feature>
<comment type="pathway">
    <text evidence="7">tRNA modification; N(7)-methylguanine-tRNA biosynthesis.</text>
</comment>
<evidence type="ECO:0000256" key="6">
    <source>
        <dbReference type="ARBA" id="ARBA00022694"/>
    </source>
</evidence>
<keyword evidence="6 7" id="KW-0819">tRNA processing</keyword>
<protein>
    <recommendedName>
        <fullName evidence="7">tRNA (guanine-N(7)-)-methyltransferase</fullName>
        <ecNumber evidence="7">2.1.1.33</ecNumber>
    </recommendedName>
    <alternativeName>
        <fullName evidence="7">tRNA (guanine(46)-N(7))-methyltransferase</fullName>
    </alternativeName>
    <alternativeName>
        <fullName evidence="7">tRNA(m7G46)-methyltransferase</fullName>
    </alternativeName>
</protein>
<keyword evidence="3 7" id="KW-0489">Methyltransferase</keyword>
<feature type="binding site" evidence="7">
    <location>
        <position position="141"/>
    </location>
    <ligand>
        <name>S-adenosyl-L-methionine</name>
        <dbReference type="ChEBI" id="CHEBI:59789"/>
    </ligand>
</feature>
<comment type="caution">
    <text evidence="7">Lacks conserved residue(s) required for the propagation of feature annotation.</text>
</comment>
<dbReference type="InterPro" id="IPR055361">
    <property type="entry name" value="tRNA_methyltr_TrmB_bact"/>
</dbReference>
<feature type="binding site" evidence="7">
    <location>
        <position position="199"/>
    </location>
    <ligand>
        <name>substrate</name>
    </ligand>
</feature>
<dbReference type="PANTHER" id="PTHR23417">
    <property type="entry name" value="3-DEOXY-D-MANNO-OCTULOSONIC-ACID TRANSFERASE/TRNA GUANINE-N 7 - -METHYLTRANSFERASE"/>
    <property type="match status" value="1"/>
</dbReference>
<evidence type="ECO:0000256" key="1">
    <source>
        <dbReference type="ARBA" id="ARBA00000142"/>
    </source>
</evidence>
<dbReference type="GO" id="GO:0008176">
    <property type="term" value="F:tRNA (guanine(46)-N7)-methyltransferase activity"/>
    <property type="evidence" value="ECO:0007669"/>
    <property type="project" value="UniProtKB-UniRule"/>
</dbReference>
<feature type="binding site" evidence="7">
    <location>
        <position position="114"/>
    </location>
    <ligand>
        <name>S-adenosyl-L-methionine</name>
        <dbReference type="ChEBI" id="CHEBI:59789"/>
    </ligand>
</feature>
<evidence type="ECO:0000313" key="10">
    <source>
        <dbReference type="Proteomes" id="UP000006415"/>
    </source>
</evidence>
<dbReference type="SUPFAM" id="SSF53335">
    <property type="entry name" value="S-adenosyl-L-methionine-dependent methyltransferases"/>
    <property type="match status" value="1"/>
</dbReference>
<gene>
    <name evidence="7" type="primary">trmB</name>
    <name evidence="9" type="ORF">HMPREF9156_00418</name>
</gene>
<dbReference type="HAMAP" id="MF_01057">
    <property type="entry name" value="tRNA_methyltr_TrmB"/>
    <property type="match status" value="1"/>
</dbReference>
<dbReference type="PROSITE" id="PS51625">
    <property type="entry name" value="SAM_MT_TRMB"/>
    <property type="match status" value="1"/>
</dbReference>
<dbReference type="InterPro" id="IPR003358">
    <property type="entry name" value="tRNA_(Gua-N-7)_MeTrfase_Trmb"/>
</dbReference>
<feature type="binding site" evidence="7">
    <location>
        <position position="167"/>
    </location>
    <ligand>
        <name>substrate</name>
    </ligand>
</feature>
<dbReference type="InterPro" id="IPR029063">
    <property type="entry name" value="SAM-dependent_MTases_sf"/>
</dbReference>
<dbReference type="STRING" id="857290.HMPREF9156_00418"/>
<feature type="binding site" evidence="7">
    <location>
        <position position="163"/>
    </location>
    <ligand>
        <name>S-adenosyl-L-methionine</name>
        <dbReference type="ChEBI" id="CHEBI:59789"/>
    </ligand>
</feature>
<dbReference type="EC" id="2.1.1.33" evidence="7"/>
<evidence type="ECO:0000256" key="8">
    <source>
        <dbReference type="SAM" id="MobiDB-lite"/>
    </source>
</evidence>
<dbReference type="Pfam" id="PF02390">
    <property type="entry name" value="Methyltransf_4"/>
    <property type="match status" value="1"/>
</dbReference>
<dbReference type="HOGENOM" id="CLU_050910_0_0_11"/>
<dbReference type="eggNOG" id="COG0220">
    <property type="taxonomic scope" value="Bacteria"/>
</dbReference>
<organism evidence="9 10">
    <name type="scientific">Scardovia wiggsiae F0424</name>
    <dbReference type="NCBI Taxonomy" id="857290"/>
    <lineage>
        <taxon>Bacteria</taxon>
        <taxon>Bacillati</taxon>
        <taxon>Actinomycetota</taxon>
        <taxon>Actinomycetes</taxon>
        <taxon>Bifidobacteriales</taxon>
        <taxon>Bifidobacteriaceae</taxon>
        <taxon>Scardovia</taxon>
    </lineage>
</organism>
<dbReference type="UniPathway" id="UPA00989"/>
<accession>J0X1D7</accession>
<keyword evidence="5 7" id="KW-0949">S-adenosyl-L-methionine</keyword>
<dbReference type="OrthoDB" id="9802090at2"/>
<dbReference type="PANTHER" id="PTHR23417:SF14">
    <property type="entry name" value="PENTACOTRIPEPTIDE-REPEAT REGION OF PRORP DOMAIN-CONTAINING PROTEIN"/>
    <property type="match status" value="1"/>
</dbReference>
<comment type="catalytic activity">
    <reaction evidence="1 7">
        <text>guanosine(46) in tRNA + S-adenosyl-L-methionine = N(7)-methylguanosine(46) in tRNA + S-adenosyl-L-homocysteine</text>
        <dbReference type="Rhea" id="RHEA:42708"/>
        <dbReference type="Rhea" id="RHEA-COMP:10188"/>
        <dbReference type="Rhea" id="RHEA-COMP:10189"/>
        <dbReference type="ChEBI" id="CHEBI:57856"/>
        <dbReference type="ChEBI" id="CHEBI:59789"/>
        <dbReference type="ChEBI" id="CHEBI:74269"/>
        <dbReference type="ChEBI" id="CHEBI:74480"/>
        <dbReference type="EC" id="2.1.1.33"/>
    </reaction>
</comment>
<evidence type="ECO:0000256" key="5">
    <source>
        <dbReference type="ARBA" id="ARBA00022691"/>
    </source>
</evidence>
<sequence length="288" mass="32169">MTDFTSSAGLPDGGSGKGHHTRSIVSFVRRSSHLDRRLQNAWDDYADSFLLDFSDFGETEYDLGMPRGFVFSRSSISRIWKNSNPLIVEVGSGQGENITAAALSHPDNNYLALEVYKPGVAHTMLLGGKNGLTNVKVAQVNAPEFFAAVQPGTVREVWTFFPDPWPKTKHHKRRLIQGKFAHSVGTALEDGCMWRIATDIDDYALHIHEVMDHRDDFTNTGTLTVSLPVEHVSKGNADRAYLLEHADFQESHRFEGRILTNFEKKGLAAGRTIHDFTFHARHGISGYE</sequence>
<keyword evidence="10" id="KW-1185">Reference proteome</keyword>
<comment type="similarity">
    <text evidence="7">Belongs to the class I-like SAM-binding methyltransferase superfamily. TrmB family.</text>
</comment>
<evidence type="ECO:0000256" key="4">
    <source>
        <dbReference type="ARBA" id="ARBA00022679"/>
    </source>
</evidence>